<dbReference type="InterPro" id="IPR006748">
    <property type="entry name" value="NH2Glyco/OHUrea_AB-resist_kin"/>
</dbReference>
<sequence>MDIPAALNSQRRLSDDWADWLDRLPRLCDDLLDEWALTSTGDPMHGFASIVLPVRGGVGDAVLKIGFDRSPETRQEHLALQHWAGDGAVRMFRADPNRRAMLLERLYEQDLTQEWDLQACEIVAGLYRRLHRPAPPRLTRLTDFLGPWLDALDRDAADVPMPPRLVEQALARGRAFADDPASNGVMIHGDLHYGNVLAADRQPWLAIDPQPMSGDPHYEIAPLLWNRWDEMSGYLRESIQRRFYTTVEAAGFDDERARDWVIVRMVLNAHWAVADAKRMRRGLTDDERAWITTCISVVKGVQR</sequence>
<dbReference type="AlphaFoldDB" id="A0AA97CS39"/>
<dbReference type="Pfam" id="PF04655">
    <property type="entry name" value="APH_6_hur"/>
    <property type="match status" value="1"/>
</dbReference>
<dbReference type="RefSeq" id="WP_420040701.1">
    <property type="nucleotide sequence ID" value="NZ_CP128986.1"/>
</dbReference>
<evidence type="ECO:0008006" key="2">
    <source>
        <dbReference type="Google" id="ProtNLM"/>
    </source>
</evidence>
<dbReference type="SUPFAM" id="SSF56112">
    <property type="entry name" value="Protein kinase-like (PK-like)"/>
    <property type="match status" value="1"/>
</dbReference>
<reference evidence="1" key="1">
    <citation type="submission" date="2023-06" db="EMBL/GenBank/DDBJ databases">
        <title>Gordonia sp. nov. and Pseudochrobactrum sp. nov., two species isolated from the burying beetle Nicrophorus vespilloides.</title>
        <authorList>
            <person name="Poehlein A."/>
            <person name="Guzman J."/>
            <person name="Daniel R."/>
            <person name="Vilcinskas A."/>
        </authorList>
    </citation>
    <scope>NUCLEOTIDE SEQUENCE</scope>
    <source>
        <strain evidence="1">MP11Mi</strain>
    </source>
</reference>
<dbReference type="InterPro" id="IPR011009">
    <property type="entry name" value="Kinase-like_dom_sf"/>
</dbReference>
<proteinExistence type="predicted"/>
<protein>
    <recommendedName>
        <fullName evidence="2">Aminoglycoside resistance protein</fullName>
    </recommendedName>
</protein>
<dbReference type="EMBL" id="CP128986">
    <property type="protein sequence ID" value="WOC11385.1"/>
    <property type="molecule type" value="Genomic_DNA"/>
</dbReference>
<evidence type="ECO:0000313" key="1">
    <source>
        <dbReference type="EMBL" id="WOC11385.1"/>
    </source>
</evidence>
<dbReference type="GO" id="GO:0016773">
    <property type="term" value="F:phosphotransferase activity, alcohol group as acceptor"/>
    <property type="evidence" value="ECO:0007669"/>
    <property type="project" value="InterPro"/>
</dbReference>
<gene>
    <name evidence="1" type="ORF">MP11Mi_04530</name>
</gene>
<name>A0AA97CS39_9ACTN</name>
<organism evidence="1">
    <name type="scientific">Gordonia sp. MP11Mi</name>
    <dbReference type="NCBI Taxonomy" id="3022769"/>
    <lineage>
        <taxon>Bacteria</taxon>
        <taxon>Bacillati</taxon>
        <taxon>Actinomycetota</taxon>
        <taxon>Actinomycetes</taxon>
        <taxon>Mycobacteriales</taxon>
        <taxon>Gordoniaceae</taxon>
        <taxon>Gordonia</taxon>
    </lineage>
</organism>
<dbReference type="Gene3D" id="3.90.1200.10">
    <property type="match status" value="1"/>
</dbReference>
<accession>A0AA97CS39</accession>
<dbReference type="GO" id="GO:0019748">
    <property type="term" value="P:secondary metabolic process"/>
    <property type="evidence" value="ECO:0007669"/>
    <property type="project" value="InterPro"/>
</dbReference>